<evidence type="ECO:0000256" key="2">
    <source>
        <dbReference type="RuleBase" id="RU003707"/>
    </source>
</evidence>
<proteinExistence type="inferred from homology"/>
<dbReference type="InterPro" id="IPR001753">
    <property type="entry name" value="Enoyl-CoA_hydra/iso"/>
</dbReference>
<evidence type="ECO:0000313" key="4">
    <source>
        <dbReference type="Proteomes" id="UP000265619"/>
    </source>
</evidence>
<dbReference type="GO" id="GO:0003824">
    <property type="term" value="F:catalytic activity"/>
    <property type="evidence" value="ECO:0007669"/>
    <property type="project" value="InterPro"/>
</dbReference>
<dbReference type="InterPro" id="IPR018376">
    <property type="entry name" value="Enoyl-CoA_hyd/isom_CS"/>
</dbReference>
<dbReference type="CDD" id="cd06558">
    <property type="entry name" value="crotonase-like"/>
    <property type="match status" value="1"/>
</dbReference>
<organism evidence="3 4">
    <name type="scientific">Acidovorax cavernicola</name>
    <dbReference type="NCBI Taxonomy" id="1675792"/>
    <lineage>
        <taxon>Bacteria</taxon>
        <taxon>Pseudomonadati</taxon>
        <taxon>Pseudomonadota</taxon>
        <taxon>Betaproteobacteria</taxon>
        <taxon>Burkholderiales</taxon>
        <taxon>Comamonadaceae</taxon>
        <taxon>Acidovorax</taxon>
    </lineage>
</organism>
<accession>A0A9X8D3F4</accession>
<dbReference type="Proteomes" id="UP000265619">
    <property type="component" value="Unassembled WGS sequence"/>
</dbReference>
<dbReference type="PANTHER" id="PTHR43802">
    <property type="entry name" value="ENOYL-COA HYDRATASE"/>
    <property type="match status" value="1"/>
</dbReference>
<dbReference type="EMBL" id="QXMN01000021">
    <property type="protein sequence ID" value="RIX78127.1"/>
    <property type="molecule type" value="Genomic_DNA"/>
</dbReference>
<comment type="similarity">
    <text evidence="1 2">Belongs to the enoyl-CoA hydratase/isomerase family.</text>
</comment>
<comment type="caution">
    <text evidence="3">The sequence shown here is derived from an EMBL/GenBank/DDBJ whole genome shotgun (WGS) entry which is preliminary data.</text>
</comment>
<reference evidence="3 4" key="1">
    <citation type="submission" date="2018-09" db="EMBL/GenBank/DDBJ databases">
        <title>Acidovorax cavernicola nov. sp. isolated from Gruta de las Maravillas (Aracena, Spain).</title>
        <authorList>
            <person name="Jurado V."/>
            <person name="Gutierrez-Patricio S."/>
            <person name="Gonzalez-Pimentel J.L."/>
            <person name="Miller A.Z."/>
            <person name="Laiz L."/>
            <person name="Saiz-Jimenez C."/>
        </authorList>
    </citation>
    <scope>NUCLEOTIDE SEQUENCE [LARGE SCALE GENOMIC DNA]</scope>
    <source>
        <strain evidence="3 4">1011MAR4D40.2</strain>
    </source>
</reference>
<dbReference type="SUPFAM" id="SSF52096">
    <property type="entry name" value="ClpP/crotonase"/>
    <property type="match status" value="1"/>
</dbReference>
<dbReference type="AlphaFoldDB" id="A0A9X8D3F4"/>
<keyword evidence="4" id="KW-1185">Reference proteome</keyword>
<sequence>MSHIASIESGHAHVALLEIRRGPFNYVNEALLRELADALDRLDADPDCRAVVLAAEGRAFSAGADFNGGDDAEGDGTSRDPGPLYAQAMRLFRCAKPIVAAVHGAAVGAGLGLAVAADFRVSCAEARFSANFNRLGFHPGFGLSATLPRLVGAQQAGLLFFTGRRIGGEEALRIGLVDLLVPADEVRASALALAVEIALSAPLAVEATRATLRRGLADAVTEANRHERDVQRVQFATDDFKEGVRAMAERRAPQFQRR</sequence>
<gene>
    <name evidence="3" type="ORF">D3H34_17260</name>
</gene>
<evidence type="ECO:0000256" key="1">
    <source>
        <dbReference type="ARBA" id="ARBA00005254"/>
    </source>
</evidence>
<protein>
    <submittedName>
        <fullName evidence="3">Enoyl-CoA hydratase/isomerase family protein</fullName>
    </submittedName>
</protein>
<dbReference type="OrthoDB" id="5291143at2"/>
<dbReference type="Pfam" id="PF00378">
    <property type="entry name" value="ECH_1"/>
    <property type="match status" value="1"/>
</dbReference>
<dbReference type="PANTHER" id="PTHR43802:SF1">
    <property type="entry name" value="IP11341P-RELATED"/>
    <property type="match status" value="1"/>
</dbReference>
<name>A0A9X8D3F4_9BURK</name>
<dbReference type="PROSITE" id="PS00166">
    <property type="entry name" value="ENOYL_COA_HYDRATASE"/>
    <property type="match status" value="1"/>
</dbReference>
<dbReference type="Gene3D" id="3.90.226.10">
    <property type="entry name" value="2-enoyl-CoA Hydratase, Chain A, domain 1"/>
    <property type="match status" value="1"/>
</dbReference>
<evidence type="ECO:0000313" key="3">
    <source>
        <dbReference type="EMBL" id="RIX78127.1"/>
    </source>
</evidence>
<dbReference type="InterPro" id="IPR029045">
    <property type="entry name" value="ClpP/crotonase-like_dom_sf"/>
</dbReference>
<dbReference type="RefSeq" id="WP_119555132.1">
    <property type="nucleotide sequence ID" value="NZ_QXMN01000021.1"/>
</dbReference>